<keyword evidence="12 18" id="KW-0067">ATP-binding</keyword>
<reference evidence="21 22" key="1">
    <citation type="journal article" date="2023" name="G3 (Bethesda)">
        <title>A haplotype-resolved chromosome-scale genome for Quercus rubra L. provides insights into the genetics of adaptive traits for red oak species.</title>
        <authorList>
            <person name="Kapoor B."/>
            <person name="Jenkins J."/>
            <person name="Schmutz J."/>
            <person name="Zhebentyayeva T."/>
            <person name="Kuelheim C."/>
            <person name="Coggeshall M."/>
            <person name="Heim C."/>
            <person name="Lasky J.R."/>
            <person name="Leites L."/>
            <person name="Islam-Faridi N."/>
            <person name="Romero-Severson J."/>
            <person name="DeLeo V.L."/>
            <person name="Lucas S.M."/>
            <person name="Lazic D."/>
            <person name="Gailing O."/>
            <person name="Carlson J."/>
            <person name="Staton M."/>
        </authorList>
    </citation>
    <scope>NUCLEOTIDE SEQUENCE [LARGE SCALE GENOMIC DNA]</scope>
    <source>
        <strain evidence="21">Pseudo-F2</strain>
    </source>
</reference>
<comment type="caution">
    <text evidence="21">The sequence shown here is derived from an EMBL/GenBank/DDBJ whole genome shotgun (WGS) entry which is preliminary data.</text>
</comment>
<keyword evidence="10 18" id="KW-0547">Nucleotide-binding</keyword>
<dbReference type="Gene3D" id="1.10.510.10">
    <property type="entry name" value="Transferase(Phosphotransferase) domain 1"/>
    <property type="match status" value="1"/>
</dbReference>
<dbReference type="InterPro" id="IPR011009">
    <property type="entry name" value="Kinase-like_dom_sf"/>
</dbReference>
<dbReference type="InterPro" id="IPR017441">
    <property type="entry name" value="Protein_kinase_ATP_BS"/>
</dbReference>
<evidence type="ECO:0000313" key="21">
    <source>
        <dbReference type="EMBL" id="KAK4550413.1"/>
    </source>
</evidence>
<dbReference type="PROSITE" id="PS00107">
    <property type="entry name" value="PROTEIN_KINASE_ATP"/>
    <property type="match status" value="1"/>
</dbReference>
<dbReference type="InterPro" id="IPR008271">
    <property type="entry name" value="Ser/Thr_kinase_AS"/>
</dbReference>
<protein>
    <recommendedName>
        <fullName evidence="2">non-specific serine/threonine protein kinase</fullName>
        <ecNumber evidence="2">2.7.11.1</ecNumber>
    </recommendedName>
</protein>
<evidence type="ECO:0000256" key="16">
    <source>
        <dbReference type="ARBA" id="ARBA00047899"/>
    </source>
</evidence>
<keyword evidence="14 19" id="KW-0472">Membrane</keyword>
<dbReference type="FunFam" id="3.30.200.20:FF:000394">
    <property type="entry name" value="Leucine-rich repeat receptor-like protein kinase"/>
    <property type="match status" value="1"/>
</dbReference>
<keyword evidence="7 19" id="KW-0812">Transmembrane</keyword>
<evidence type="ECO:0000256" key="14">
    <source>
        <dbReference type="ARBA" id="ARBA00023136"/>
    </source>
</evidence>
<evidence type="ECO:0000256" key="19">
    <source>
        <dbReference type="SAM" id="Phobius"/>
    </source>
</evidence>
<name>A0AAN7DUX3_QUERU</name>
<dbReference type="Proteomes" id="UP001324115">
    <property type="component" value="Unassembled WGS sequence"/>
</dbReference>
<evidence type="ECO:0000256" key="12">
    <source>
        <dbReference type="ARBA" id="ARBA00022840"/>
    </source>
</evidence>
<dbReference type="SMART" id="SM00220">
    <property type="entry name" value="S_TKc"/>
    <property type="match status" value="1"/>
</dbReference>
<evidence type="ECO:0000259" key="20">
    <source>
        <dbReference type="PROSITE" id="PS50011"/>
    </source>
</evidence>
<dbReference type="AlphaFoldDB" id="A0AAN7DUX3"/>
<comment type="subcellular location">
    <subcellularLocation>
        <location evidence="1">Membrane</location>
        <topology evidence="1">Single-pass membrane protein</topology>
    </subcellularLocation>
</comment>
<evidence type="ECO:0000256" key="11">
    <source>
        <dbReference type="ARBA" id="ARBA00022777"/>
    </source>
</evidence>
<dbReference type="Pfam" id="PF07714">
    <property type="entry name" value="PK_Tyr_Ser-Thr"/>
    <property type="match status" value="1"/>
</dbReference>
<evidence type="ECO:0000256" key="13">
    <source>
        <dbReference type="ARBA" id="ARBA00022989"/>
    </source>
</evidence>
<dbReference type="GO" id="GO:0016020">
    <property type="term" value="C:membrane"/>
    <property type="evidence" value="ECO:0007669"/>
    <property type="project" value="UniProtKB-SubCell"/>
</dbReference>
<keyword evidence="3" id="KW-0723">Serine/threonine-protein kinase</keyword>
<dbReference type="Gene3D" id="3.30.200.20">
    <property type="entry name" value="Phosphorylase Kinase, domain 1"/>
    <property type="match status" value="1"/>
</dbReference>
<evidence type="ECO:0000256" key="9">
    <source>
        <dbReference type="ARBA" id="ARBA00022737"/>
    </source>
</evidence>
<dbReference type="Gene3D" id="3.80.10.10">
    <property type="entry name" value="Ribonuclease Inhibitor"/>
    <property type="match status" value="1"/>
</dbReference>
<sequence length="903" mass="100427">MNKSLLRKTKMNSASNLKVRLLFVLAITFVGNSRLTAGNNQNAGRKLDEIPGFISIDCGSNEDYTDEDTKIPYISDKRLIDTGIVKTVSSDSPANLQRNAKNLRSFPQGTRNCYTLRPEQGKNNNYLIRAIFVYGNYDGKNQTPVFDLHLGVNEWETVNLTDADPYGFYYDIIHVPLMDYIDVCLINTGRGVPFISSLELRLLDNSIYPTQGRALTKLGGLDVGRNPSDSDVRYPDDRYDRIWNPLLFDEWIPIATNSTIYPLSTDNAYNIPDVVLSTAAKSQNSTTPLSLYFSPPDSLSQCYVYFHFAEIEKLENGQQRELTIKLNGERYLTESVRPDYLNSQTILPTEPAIKGERLHFSIAAVEGSKFPPILNAVEVFVAKALLNKTTAIQDVEAIKDIKKWYKLTRNWQGDPCVPREYSWDGLHCSYGNTIPSIISVNLSSSNLTGKIETSFSNLKAIESLDLSYNDLTGPLPEFLAQLPNLNTLDLRGNKFTGSIPEDLLQKSRDGTLVLSVNGNPDPCQSVACKRGKKKEFVIPVVASSTAAVLLLLFIFSGLAIYKQKRHGGMVTKSNIRSKNQRYSYSEVVSITNNFETIIGGGGFGKVYLGKLKDEAQVAVKLLSPSSKQGYKEFQAEAQLLMIVHHRNLVSLVGYCDEDDQKALIYEYMENGDLHQHLSVKSTNVMTWNERLNIAVDAAHGLEYLHNGCKPPIIHRDLKSSNILLTGHMQAKIADFGLSRIFATESDSHVSTCPAGTLGYLDPEYQASGNFSKKSDVYSFGIVLFELITGRPAIIRGPEKNTHILDWIYPIIESGDIQSVVDPRLQGKFHTNSAWKAVEIALSCIPPIAIQRPDMSQVLAELKECLALEMTNASLATEGNMTPSSIPLETSYLELESDIAALAR</sequence>
<keyword evidence="6" id="KW-0808">Transferase</keyword>
<dbReference type="PANTHER" id="PTHR45631:SF212">
    <property type="entry name" value="PROTEIN KINASE DOMAIN-CONTAINING PROTEIN"/>
    <property type="match status" value="1"/>
</dbReference>
<dbReference type="InterPro" id="IPR001245">
    <property type="entry name" value="Ser-Thr/Tyr_kinase_cat_dom"/>
</dbReference>
<evidence type="ECO:0000256" key="8">
    <source>
        <dbReference type="ARBA" id="ARBA00022729"/>
    </source>
</evidence>
<evidence type="ECO:0000256" key="1">
    <source>
        <dbReference type="ARBA" id="ARBA00004167"/>
    </source>
</evidence>
<keyword evidence="22" id="KW-1185">Reference proteome</keyword>
<proteinExistence type="predicted"/>
<keyword evidence="15" id="KW-0675">Receptor</keyword>
<dbReference type="PROSITE" id="PS00108">
    <property type="entry name" value="PROTEIN_KINASE_ST"/>
    <property type="match status" value="1"/>
</dbReference>
<dbReference type="GO" id="GO:0005524">
    <property type="term" value="F:ATP binding"/>
    <property type="evidence" value="ECO:0007669"/>
    <property type="project" value="UniProtKB-UniRule"/>
</dbReference>
<evidence type="ECO:0000256" key="7">
    <source>
        <dbReference type="ARBA" id="ARBA00022692"/>
    </source>
</evidence>
<evidence type="ECO:0000256" key="2">
    <source>
        <dbReference type="ARBA" id="ARBA00012513"/>
    </source>
</evidence>
<keyword evidence="5" id="KW-0433">Leucine-rich repeat</keyword>
<dbReference type="InterPro" id="IPR000719">
    <property type="entry name" value="Prot_kinase_dom"/>
</dbReference>
<keyword evidence="11" id="KW-0418">Kinase</keyword>
<evidence type="ECO:0000256" key="3">
    <source>
        <dbReference type="ARBA" id="ARBA00022527"/>
    </source>
</evidence>
<evidence type="ECO:0000256" key="18">
    <source>
        <dbReference type="PROSITE-ProRule" id="PRU10141"/>
    </source>
</evidence>
<dbReference type="CDD" id="cd14066">
    <property type="entry name" value="STKc_IRAK"/>
    <property type="match status" value="1"/>
</dbReference>
<feature type="transmembrane region" description="Helical" evidence="19">
    <location>
        <begin position="536"/>
        <end position="561"/>
    </location>
</feature>
<evidence type="ECO:0000256" key="6">
    <source>
        <dbReference type="ARBA" id="ARBA00022679"/>
    </source>
</evidence>
<dbReference type="InterPro" id="IPR032675">
    <property type="entry name" value="LRR_dom_sf"/>
</dbReference>
<dbReference type="EMBL" id="JAXUIC010000172">
    <property type="protein sequence ID" value="KAK4550413.1"/>
    <property type="molecule type" value="Genomic_DNA"/>
</dbReference>
<evidence type="ECO:0000256" key="4">
    <source>
        <dbReference type="ARBA" id="ARBA00022553"/>
    </source>
</evidence>
<keyword evidence="8" id="KW-0732">Signal</keyword>
<comment type="catalytic activity">
    <reaction evidence="17">
        <text>L-seryl-[protein] + ATP = O-phospho-L-seryl-[protein] + ADP + H(+)</text>
        <dbReference type="Rhea" id="RHEA:17989"/>
        <dbReference type="Rhea" id="RHEA-COMP:9863"/>
        <dbReference type="Rhea" id="RHEA-COMP:11604"/>
        <dbReference type="ChEBI" id="CHEBI:15378"/>
        <dbReference type="ChEBI" id="CHEBI:29999"/>
        <dbReference type="ChEBI" id="CHEBI:30616"/>
        <dbReference type="ChEBI" id="CHEBI:83421"/>
        <dbReference type="ChEBI" id="CHEBI:456216"/>
        <dbReference type="EC" id="2.7.11.1"/>
    </reaction>
</comment>
<dbReference type="EC" id="2.7.11.1" evidence="2"/>
<feature type="domain" description="Protein kinase" evidence="20">
    <location>
        <begin position="592"/>
        <end position="865"/>
    </location>
</feature>
<keyword evidence="13 19" id="KW-1133">Transmembrane helix</keyword>
<gene>
    <name evidence="21" type="ORF">RGQ29_032709</name>
</gene>
<keyword evidence="4" id="KW-0597">Phosphoprotein</keyword>
<dbReference type="Pfam" id="PF13855">
    <property type="entry name" value="LRR_8"/>
    <property type="match status" value="1"/>
</dbReference>
<feature type="binding site" evidence="18">
    <location>
        <position position="620"/>
    </location>
    <ligand>
        <name>ATP</name>
        <dbReference type="ChEBI" id="CHEBI:30616"/>
    </ligand>
</feature>
<dbReference type="InterPro" id="IPR001611">
    <property type="entry name" value="Leu-rich_rpt"/>
</dbReference>
<keyword evidence="9" id="KW-0677">Repeat</keyword>
<organism evidence="21 22">
    <name type="scientific">Quercus rubra</name>
    <name type="common">Northern red oak</name>
    <name type="synonym">Quercus borealis</name>
    <dbReference type="NCBI Taxonomy" id="3512"/>
    <lineage>
        <taxon>Eukaryota</taxon>
        <taxon>Viridiplantae</taxon>
        <taxon>Streptophyta</taxon>
        <taxon>Embryophyta</taxon>
        <taxon>Tracheophyta</taxon>
        <taxon>Spermatophyta</taxon>
        <taxon>Magnoliopsida</taxon>
        <taxon>eudicotyledons</taxon>
        <taxon>Gunneridae</taxon>
        <taxon>Pentapetalae</taxon>
        <taxon>rosids</taxon>
        <taxon>fabids</taxon>
        <taxon>Fagales</taxon>
        <taxon>Fagaceae</taxon>
        <taxon>Quercus</taxon>
    </lineage>
</organism>
<evidence type="ECO:0000313" key="22">
    <source>
        <dbReference type="Proteomes" id="UP001324115"/>
    </source>
</evidence>
<dbReference type="PANTHER" id="PTHR45631">
    <property type="entry name" value="OS07G0107800 PROTEIN-RELATED"/>
    <property type="match status" value="1"/>
</dbReference>
<dbReference type="SUPFAM" id="SSF52058">
    <property type="entry name" value="L domain-like"/>
    <property type="match status" value="1"/>
</dbReference>
<dbReference type="FunFam" id="1.10.510.10:FF:000146">
    <property type="entry name" value="LRR receptor-like serine/threonine-protein kinase IOS1"/>
    <property type="match status" value="1"/>
</dbReference>
<evidence type="ECO:0000256" key="5">
    <source>
        <dbReference type="ARBA" id="ARBA00022614"/>
    </source>
</evidence>
<comment type="catalytic activity">
    <reaction evidence="16">
        <text>L-threonyl-[protein] + ATP = O-phospho-L-threonyl-[protein] + ADP + H(+)</text>
        <dbReference type="Rhea" id="RHEA:46608"/>
        <dbReference type="Rhea" id="RHEA-COMP:11060"/>
        <dbReference type="Rhea" id="RHEA-COMP:11605"/>
        <dbReference type="ChEBI" id="CHEBI:15378"/>
        <dbReference type="ChEBI" id="CHEBI:30013"/>
        <dbReference type="ChEBI" id="CHEBI:30616"/>
        <dbReference type="ChEBI" id="CHEBI:61977"/>
        <dbReference type="ChEBI" id="CHEBI:456216"/>
        <dbReference type="EC" id="2.7.11.1"/>
    </reaction>
</comment>
<accession>A0AAN7DUX3</accession>
<evidence type="ECO:0000256" key="17">
    <source>
        <dbReference type="ARBA" id="ARBA00048679"/>
    </source>
</evidence>
<dbReference type="FunFam" id="3.80.10.10:FF:000129">
    <property type="entry name" value="Leucine-rich repeat receptor-like kinase"/>
    <property type="match status" value="1"/>
</dbReference>
<dbReference type="InterPro" id="IPR024788">
    <property type="entry name" value="Malectin-like_Carb-bd_dom"/>
</dbReference>
<dbReference type="SUPFAM" id="SSF56112">
    <property type="entry name" value="Protein kinase-like (PK-like)"/>
    <property type="match status" value="1"/>
</dbReference>
<evidence type="ECO:0000256" key="10">
    <source>
        <dbReference type="ARBA" id="ARBA00022741"/>
    </source>
</evidence>
<dbReference type="Pfam" id="PF12819">
    <property type="entry name" value="Malectin_like"/>
    <property type="match status" value="1"/>
</dbReference>
<dbReference type="GO" id="GO:0004674">
    <property type="term" value="F:protein serine/threonine kinase activity"/>
    <property type="evidence" value="ECO:0007669"/>
    <property type="project" value="UniProtKB-KW"/>
</dbReference>
<evidence type="ECO:0000256" key="15">
    <source>
        <dbReference type="ARBA" id="ARBA00023170"/>
    </source>
</evidence>
<dbReference type="PROSITE" id="PS50011">
    <property type="entry name" value="PROTEIN_KINASE_DOM"/>
    <property type="match status" value="1"/>
</dbReference>